<dbReference type="Proteomes" id="UP000460561">
    <property type="component" value="Unassembled WGS sequence"/>
</dbReference>
<dbReference type="RefSeq" id="WP_160740282.1">
    <property type="nucleotide sequence ID" value="NZ_WTYQ01000006.1"/>
</dbReference>
<evidence type="ECO:0000313" key="5">
    <source>
        <dbReference type="EMBL" id="MXP27068.1"/>
    </source>
</evidence>
<dbReference type="GO" id="GO:0005509">
    <property type="term" value="F:calcium ion binding"/>
    <property type="evidence" value="ECO:0007669"/>
    <property type="project" value="TreeGrafter"/>
</dbReference>
<evidence type="ECO:0000256" key="2">
    <source>
        <dbReference type="PIRSR" id="PIRSR605511-1"/>
    </source>
</evidence>
<feature type="domain" description="SMP-30/Gluconolactonase/LRE-like region" evidence="4">
    <location>
        <begin position="15"/>
        <end position="253"/>
    </location>
</feature>
<dbReference type="GO" id="GO:0004341">
    <property type="term" value="F:gluconolactonase activity"/>
    <property type="evidence" value="ECO:0007669"/>
    <property type="project" value="TreeGrafter"/>
</dbReference>
<feature type="binding site" evidence="3">
    <location>
        <position position="98"/>
    </location>
    <ligand>
        <name>substrate</name>
    </ligand>
</feature>
<dbReference type="OrthoDB" id="2633250at2"/>
<dbReference type="AlphaFoldDB" id="A0A845AIZ2"/>
<comment type="caution">
    <text evidence="5">The sequence shown here is derived from an EMBL/GenBank/DDBJ whole genome shotgun (WGS) entry which is preliminary data.</text>
</comment>
<dbReference type="GO" id="GO:0019853">
    <property type="term" value="P:L-ascorbic acid biosynthetic process"/>
    <property type="evidence" value="ECO:0007669"/>
    <property type="project" value="TreeGrafter"/>
</dbReference>
<gene>
    <name evidence="5" type="ORF">GRI39_13625</name>
</gene>
<dbReference type="SUPFAM" id="SSF63829">
    <property type="entry name" value="Calcium-dependent phosphotriesterase"/>
    <property type="match status" value="1"/>
</dbReference>
<dbReference type="EMBL" id="WTYQ01000006">
    <property type="protein sequence ID" value="MXP27068.1"/>
    <property type="molecule type" value="Genomic_DNA"/>
</dbReference>
<dbReference type="PANTHER" id="PTHR10907:SF47">
    <property type="entry name" value="REGUCALCIN"/>
    <property type="match status" value="1"/>
</dbReference>
<dbReference type="InterPro" id="IPR013658">
    <property type="entry name" value="SGL"/>
</dbReference>
<comment type="similarity">
    <text evidence="1">Belongs to the SMP-30/CGR1 family.</text>
</comment>
<reference evidence="5 6" key="1">
    <citation type="submission" date="2019-12" db="EMBL/GenBank/DDBJ databases">
        <title>Genomic-based taxomic classification of the family Erythrobacteraceae.</title>
        <authorList>
            <person name="Xu L."/>
        </authorList>
    </citation>
    <scope>NUCLEOTIDE SEQUENCE [LARGE SCALE GENOMIC DNA]</scope>
    <source>
        <strain evidence="5 6">DSM 18604</strain>
    </source>
</reference>
<feature type="binding site" evidence="3">
    <location>
        <position position="194"/>
    </location>
    <ligand>
        <name>a divalent metal cation</name>
        <dbReference type="ChEBI" id="CHEBI:60240"/>
    </ligand>
</feature>
<accession>A0A845AIZ2</accession>
<dbReference type="PANTHER" id="PTHR10907">
    <property type="entry name" value="REGUCALCIN"/>
    <property type="match status" value="1"/>
</dbReference>
<organism evidence="5 6">
    <name type="scientific">Altericroceibacterium indicum</name>
    <dbReference type="NCBI Taxonomy" id="374177"/>
    <lineage>
        <taxon>Bacteria</taxon>
        <taxon>Pseudomonadati</taxon>
        <taxon>Pseudomonadota</taxon>
        <taxon>Alphaproteobacteria</taxon>
        <taxon>Sphingomonadales</taxon>
        <taxon>Erythrobacteraceae</taxon>
        <taxon>Altericroceibacterium</taxon>
    </lineage>
</organism>
<evidence type="ECO:0000256" key="1">
    <source>
        <dbReference type="ARBA" id="ARBA00008853"/>
    </source>
</evidence>
<feature type="binding site" evidence="3">
    <location>
        <position position="145"/>
    </location>
    <ligand>
        <name>a divalent metal cation</name>
        <dbReference type="ChEBI" id="CHEBI:60240"/>
    </ligand>
</feature>
<evidence type="ECO:0000313" key="6">
    <source>
        <dbReference type="Proteomes" id="UP000460561"/>
    </source>
</evidence>
<protein>
    <submittedName>
        <fullName evidence="5">SMP-30/gluconolactonase/LRE family protein</fullName>
    </submittedName>
</protein>
<proteinExistence type="inferred from homology"/>
<feature type="binding site" evidence="3">
    <location>
        <position position="17"/>
    </location>
    <ligand>
        <name>a divalent metal cation</name>
        <dbReference type="ChEBI" id="CHEBI:60240"/>
    </ligand>
</feature>
<dbReference type="Gene3D" id="2.120.10.30">
    <property type="entry name" value="TolB, C-terminal domain"/>
    <property type="match status" value="1"/>
</dbReference>
<keyword evidence="3" id="KW-0479">Metal-binding</keyword>
<dbReference type="Pfam" id="PF08450">
    <property type="entry name" value="SGL"/>
    <property type="match status" value="1"/>
</dbReference>
<feature type="binding site" evidence="3">
    <location>
        <position position="100"/>
    </location>
    <ligand>
        <name>substrate</name>
    </ligand>
</feature>
<dbReference type="PRINTS" id="PR01790">
    <property type="entry name" value="SMP30FAMILY"/>
</dbReference>
<name>A0A845AIZ2_9SPHN</name>
<keyword evidence="3" id="KW-0862">Zinc</keyword>
<evidence type="ECO:0000259" key="4">
    <source>
        <dbReference type="Pfam" id="PF08450"/>
    </source>
</evidence>
<comment type="cofactor">
    <cofactor evidence="3">
        <name>Zn(2+)</name>
        <dbReference type="ChEBI" id="CHEBI:29105"/>
    </cofactor>
    <text evidence="3">Binds 1 divalent metal cation per subunit.</text>
</comment>
<sequence length="287" mass="31180">MTITPNLVWECECLLGEGPVWLENEGALRFVDIKGGKLLRYDPANDTREVLETGGNPSFIYPTDSGALLFGSGQQLKLLYPDGQIETHCGIPDAGRNRTNDAAVDPQGRLWFGLSDKPEDFPGGGVRCYDKGTITSVIDGVTVPNGPAICVDGRLFYHVDSANRAIWRYTIGEDGSLRDHALFTMIEEDAGYPDGVTLDAEGCLWVALWEGWGVRRYAPDGHLLEHIPFPCARVTKIAFGGPDLKTAYVTTARGGLSDEELARQPLAGSLFAFESDVAGHHPNAMVL</sequence>
<dbReference type="InterPro" id="IPR011042">
    <property type="entry name" value="6-blade_b-propeller_TolB-like"/>
</dbReference>
<keyword evidence="6" id="KW-1185">Reference proteome</keyword>
<dbReference type="InterPro" id="IPR005511">
    <property type="entry name" value="SMP-30"/>
</dbReference>
<evidence type="ECO:0000256" key="3">
    <source>
        <dbReference type="PIRSR" id="PIRSR605511-2"/>
    </source>
</evidence>
<feature type="active site" description="Proton donor/acceptor" evidence="2">
    <location>
        <position position="194"/>
    </location>
</feature>